<gene>
    <name evidence="1" type="ORF">GCM10010390_78230</name>
</gene>
<protein>
    <submittedName>
        <fullName evidence="1">Uncharacterized protein</fullName>
    </submittedName>
</protein>
<reference evidence="2" key="1">
    <citation type="journal article" date="2019" name="Int. J. Syst. Evol. Microbiol.">
        <title>The Global Catalogue of Microorganisms (GCM) 10K type strain sequencing project: providing services to taxonomists for standard genome sequencing and annotation.</title>
        <authorList>
            <consortium name="The Broad Institute Genomics Platform"/>
            <consortium name="The Broad Institute Genome Sequencing Center for Infectious Disease"/>
            <person name="Wu L."/>
            <person name="Ma J."/>
        </authorList>
    </citation>
    <scope>NUCLEOTIDE SEQUENCE [LARGE SCALE GENOMIC DNA]</scope>
    <source>
        <strain evidence="2">JCM 5052</strain>
    </source>
</reference>
<keyword evidence="2" id="KW-1185">Reference proteome</keyword>
<dbReference type="Proteomes" id="UP001501576">
    <property type="component" value="Unassembled WGS sequence"/>
</dbReference>
<accession>A0ABP3PF78</accession>
<evidence type="ECO:0000313" key="1">
    <source>
        <dbReference type="EMBL" id="GAA0564156.1"/>
    </source>
</evidence>
<comment type="caution">
    <text evidence="1">The sequence shown here is derived from an EMBL/GenBank/DDBJ whole genome shotgun (WGS) entry which is preliminary data.</text>
</comment>
<sequence length="115" mass="12467">MDAPIHVVHPPHRRGDGREDPLRLLVEPLPGIGQLHTAGAPYQQSALHLLLEGPDLAAEDRLGDIELFRRTAEVPVLGHRDEVAELAQIEIHALKVSIAGKGIGRPQVAAPRLKT</sequence>
<name>A0ABP3PF78_9ACTN</name>
<dbReference type="EMBL" id="BAAABZ010000078">
    <property type="protein sequence ID" value="GAA0564156.1"/>
    <property type="molecule type" value="Genomic_DNA"/>
</dbReference>
<organism evidence="1 2">
    <name type="scientific">Streptomyces mordarskii</name>
    <dbReference type="NCBI Taxonomy" id="1226758"/>
    <lineage>
        <taxon>Bacteria</taxon>
        <taxon>Bacillati</taxon>
        <taxon>Actinomycetota</taxon>
        <taxon>Actinomycetes</taxon>
        <taxon>Kitasatosporales</taxon>
        <taxon>Streptomycetaceae</taxon>
        <taxon>Streptomyces</taxon>
    </lineage>
</organism>
<evidence type="ECO:0000313" key="2">
    <source>
        <dbReference type="Proteomes" id="UP001501576"/>
    </source>
</evidence>
<proteinExistence type="predicted"/>